<dbReference type="EMBL" id="AM406670">
    <property type="protein sequence ID" value="CAL94639.1"/>
    <property type="molecule type" value="Genomic_DNA"/>
</dbReference>
<name>A1K734_AZOSB</name>
<protein>
    <submittedName>
        <fullName evidence="1">Conserved hypothetical secreted protein</fullName>
    </submittedName>
</protein>
<gene>
    <name evidence="1" type="ordered locus">azo2022</name>
</gene>
<proteinExistence type="predicted"/>
<sequence>MKSLQPASAAIVRAVLGVVVLATGTLAGAADLKVTESVTVAASPAKVWAVVGNFSGLPGWHPAVAATDIVKGADNKVGAVRTVTTKDGARLVEELLAYDARRHAMTYRITESPLPVTHYVSTLSVAPSGAGAVVTWKSTFKRDRNAKDVDDAKAKEIVAGIYTAGFDGLRTALGDAR</sequence>
<dbReference type="Pfam" id="PF10604">
    <property type="entry name" value="Polyketide_cyc2"/>
    <property type="match status" value="1"/>
</dbReference>
<dbReference type="eggNOG" id="COG3832">
    <property type="taxonomic scope" value="Bacteria"/>
</dbReference>
<dbReference type="SUPFAM" id="SSF55961">
    <property type="entry name" value="Bet v1-like"/>
    <property type="match status" value="1"/>
</dbReference>
<accession>A1K734</accession>
<dbReference type="RefSeq" id="WP_011765753.1">
    <property type="nucleotide sequence ID" value="NC_008702.1"/>
</dbReference>
<evidence type="ECO:0000313" key="2">
    <source>
        <dbReference type="Proteomes" id="UP000002588"/>
    </source>
</evidence>
<dbReference type="PANTHER" id="PTHR39332:SF7">
    <property type="entry name" value="SRPBCC FAMILY PROTEIN"/>
    <property type="match status" value="1"/>
</dbReference>
<dbReference type="AlphaFoldDB" id="A1K734"/>
<evidence type="ECO:0000313" key="1">
    <source>
        <dbReference type="EMBL" id="CAL94639.1"/>
    </source>
</evidence>
<dbReference type="Gene3D" id="3.30.530.20">
    <property type="match status" value="1"/>
</dbReference>
<dbReference type="CDD" id="cd07821">
    <property type="entry name" value="PYR_PYL_RCAR_like"/>
    <property type="match status" value="1"/>
</dbReference>
<organism evidence="1 2">
    <name type="scientific">Azoarcus sp. (strain BH72)</name>
    <dbReference type="NCBI Taxonomy" id="418699"/>
    <lineage>
        <taxon>Bacteria</taxon>
        <taxon>Pseudomonadati</taxon>
        <taxon>Pseudomonadota</taxon>
        <taxon>Betaproteobacteria</taxon>
        <taxon>Rhodocyclales</taxon>
        <taxon>Zoogloeaceae</taxon>
        <taxon>Azoarcus</taxon>
    </lineage>
</organism>
<dbReference type="STRING" id="62928.azo2022"/>
<dbReference type="KEGG" id="azo:azo2022"/>
<keyword evidence="2" id="KW-1185">Reference proteome</keyword>
<dbReference type="HOGENOM" id="CLU_106645_0_0_4"/>
<reference evidence="1 2" key="1">
    <citation type="journal article" date="2006" name="Nat. Biotechnol.">
        <title>Complete genome of the mutualistic, N2-fixing grass endophyte Azoarcus sp. strain BH72.</title>
        <authorList>
            <person name="Krause A."/>
            <person name="Ramakumar A."/>
            <person name="Bartels D."/>
            <person name="Battistoni F."/>
            <person name="Bekel T."/>
            <person name="Boch J."/>
            <person name="Boehm M."/>
            <person name="Friedrich F."/>
            <person name="Hurek T."/>
            <person name="Krause L."/>
            <person name="Linke B."/>
            <person name="McHardy A.C."/>
            <person name="Sarkar A."/>
            <person name="Schneiker S."/>
            <person name="Syed A.A."/>
            <person name="Thauer R."/>
            <person name="Vorhoelter F.-J."/>
            <person name="Weidner S."/>
            <person name="Puehler A."/>
            <person name="Reinhold-Hurek B."/>
            <person name="Kaiser O."/>
            <person name="Goesmann A."/>
        </authorList>
    </citation>
    <scope>NUCLEOTIDE SEQUENCE [LARGE SCALE GENOMIC DNA]</scope>
    <source>
        <strain evidence="1 2">BH72</strain>
    </source>
</reference>
<dbReference type="InterPro" id="IPR019587">
    <property type="entry name" value="Polyketide_cyclase/dehydratase"/>
</dbReference>
<dbReference type="Proteomes" id="UP000002588">
    <property type="component" value="Chromosome"/>
</dbReference>
<dbReference type="InterPro" id="IPR023393">
    <property type="entry name" value="START-like_dom_sf"/>
</dbReference>
<dbReference type="PANTHER" id="PTHR39332">
    <property type="entry name" value="BLL4707 PROTEIN"/>
    <property type="match status" value="1"/>
</dbReference>